<evidence type="ECO:0000313" key="3">
    <source>
        <dbReference type="RefSeq" id="XP_022294962.1"/>
    </source>
</evidence>
<keyword evidence="2" id="KW-1185">Reference proteome</keyword>
<evidence type="ECO:0000313" key="2">
    <source>
        <dbReference type="Proteomes" id="UP000694844"/>
    </source>
</evidence>
<accession>A0A8B8AUF8</accession>
<dbReference type="AlphaFoldDB" id="A0A8B8AUF8"/>
<gene>
    <name evidence="3" type="primary">LOC111105080</name>
</gene>
<dbReference type="KEGG" id="cvn:111105080"/>
<feature type="compositionally biased region" description="Polar residues" evidence="1">
    <location>
        <begin position="117"/>
        <end position="126"/>
    </location>
</feature>
<protein>
    <submittedName>
        <fullName evidence="3">Uncharacterized protein LOC111105080</fullName>
    </submittedName>
</protein>
<reference evidence="3" key="1">
    <citation type="submission" date="2025-08" db="UniProtKB">
        <authorList>
            <consortium name="RefSeq"/>
        </authorList>
    </citation>
    <scope>IDENTIFICATION</scope>
    <source>
        <tissue evidence="3">Whole sample</tissue>
    </source>
</reference>
<dbReference type="RefSeq" id="XP_022294962.1">
    <property type="nucleotide sequence ID" value="XM_022439254.1"/>
</dbReference>
<feature type="compositionally biased region" description="Polar residues" evidence="1">
    <location>
        <begin position="8"/>
        <end position="17"/>
    </location>
</feature>
<feature type="region of interest" description="Disordered" evidence="1">
    <location>
        <begin position="1"/>
        <end position="34"/>
    </location>
</feature>
<feature type="compositionally biased region" description="Basic and acidic residues" evidence="1">
    <location>
        <begin position="18"/>
        <end position="32"/>
    </location>
</feature>
<organism evidence="2 3">
    <name type="scientific">Crassostrea virginica</name>
    <name type="common">Eastern oyster</name>
    <dbReference type="NCBI Taxonomy" id="6565"/>
    <lineage>
        <taxon>Eukaryota</taxon>
        <taxon>Metazoa</taxon>
        <taxon>Spiralia</taxon>
        <taxon>Lophotrochozoa</taxon>
        <taxon>Mollusca</taxon>
        <taxon>Bivalvia</taxon>
        <taxon>Autobranchia</taxon>
        <taxon>Pteriomorphia</taxon>
        <taxon>Ostreida</taxon>
        <taxon>Ostreoidea</taxon>
        <taxon>Ostreidae</taxon>
        <taxon>Crassostrea</taxon>
    </lineage>
</organism>
<sequence length="126" mass="13706">MHGVVPSKLTTNPNPNGERNDDVQDSAWRRTPGDPCRTITVRQGYIEVLHPYGCPSALAAIDGGETGSAGQCLSFLQQDYTPCVHQSVQNRNIFVTMGAKKSKPITTGNCRRPTPPTIRSSLSLLR</sequence>
<dbReference type="GeneID" id="111105080"/>
<name>A0A8B8AUF8_CRAVI</name>
<feature type="region of interest" description="Disordered" evidence="1">
    <location>
        <begin position="103"/>
        <end position="126"/>
    </location>
</feature>
<dbReference type="Proteomes" id="UP000694844">
    <property type="component" value="Chromosome 7"/>
</dbReference>
<evidence type="ECO:0000256" key="1">
    <source>
        <dbReference type="SAM" id="MobiDB-lite"/>
    </source>
</evidence>
<proteinExistence type="predicted"/>